<dbReference type="PANTHER" id="PTHR43537">
    <property type="entry name" value="TRANSCRIPTIONAL REGULATOR, GNTR FAMILY"/>
    <property type="match status" value="1"/>
</dbReference>
<organism evidence="4 5">
    <name type="scientific">Caldimonas thermodepolymerans</name>
    <dbReference type="NCBI Taxonomy" id="215580"/>
    <lineage>
        <taxon>Bacteria</taxon>
        <taxon>Pseudomonadati</taxon>
        <taxon>Pseudomonadota</taxon>
        <taxon>Betaproteobacteria</taxon>
        <taxon>Burkholderiales</taxon>
        <taxon>Sphaerotilaceae</taxon>
        <taxon>Caldimonas</taxon>
    </lineage>
</organism>
<reference evidence="4 5" key="1">
    <citation type="submission" date="2018-02" db="EMBL/GenBank/DDBJ databases">
        <title>Reclassifiation of [Polyangium] brachysporum DSM 7029 as Guopingzhaonella breviflexa gen. nov., sp. nov., a member of the family Comamonadaceae.</title>
        <authorList>
            <person name="Tang B."/>
        </authorList>
    </citation>
    <scope>NUCLEOTIDE SEQUENCE [LARGE SCALE GENOMIC DNA]</scope>
    <source>
        <strain evidence="4 5">DSM 15344</strain>
    </source>
</reference>
<dbReference type="PANTHER" id="PTHR43537:SF53">
    <property type="entry name" value="HTH-TYPE TRANSCRIPTIONAL REPRESSOR NANR"/>
    <property type="match status" value="1"/>
</dbReference>
<dbReference type="EMBL" id="PSNY01000008">
    <property type="protein sequence ID" value="PPE69925.1"/>
    <property type="molecule type" value="Genomic_DNA"/>
</dbReference>
<dbReference type="PROSITE" id="PS50949">
    <property type="entry name" value="HTH_GNTR"/>
    <property type="match status" value="1"/>
</dbReference>
<evidence type="ECO:0000256" key="1">
    <source>
        <dbReference type="ARBA" id="ARBA00023015"/>
    </source>
</evidence>
<comment type="caution">
    <text evidence="4">The sequence shown here is derived from an EMBL/GenBank/DDBJ whole genome shotgun (WGS) entry which is preliminary data.</text>
</comment>
<keyword evidence="5" id="KW-1185">Reference proteome</keyword>
<name>A0A2S5T4K5_9BURK</name>
<sequence length="241" mass="26320">MDDQAFEAAMAERLRVTILSGLLPPGTKLPEETLAETFGVSRTRVRPVLQRLAYEQLVELRKNRGAYIASPTPKEARDVFEARRVIERVTTGIVARTILTPSIHKLRQFIHDQETAALQGDRQGAIRASGEFHRHLAQLAHNGALVSALESLILRTSLIVALYGGPRTLGSAIEHQREIVDRLEEGNSDAAALAMERCLYAIEGALDLVHVDPPKVDLVRAIQQVPVGAAPGVPAGRRARA</sequence>
<dbReference type="Proteomes" id="UP000239406">
    <property type="component" value="Unassembled WGS sequence"/>
</dbReference>
<evidence type="ECO:0000313" key="5">
    <source>
        <dbReference type="Proteomes" id="UP000239406"/>
    </source>
</evidence>
<dbReference type="RefSeq" id="WP_104357292.1">
    <property type="nucleotide sequence ID" value="NZ_CP064338.1"/>
</dbReference>
<dbReference type="Gene3D" id="1.10.10.10">
    <property type="entry name" value="Winged helix-like DNA-binding domain superfamily/Winged helix DNA-binding domain"/>
    <property type="match status" value="1"/>
</dbReference>
<dbReference type="Pfam" id="PF07729">
    <property type="entry name" value="FCD"/>
    <property type="match status" value="1"/>
</dbReference>
<dbReference type="SUPFAM" id="SSF48008">
    <property type="entry name" value="GntR ligand-binding domain-like"/>
    <property type="match status" value="1"/>
</dbReference>
<dbReference type="SMART" id="SM00345">
    <property type="entry name" value="HTH_GNTR"/>
    <property type="match status" value="1"/>
</dbReference>
<dbReference type="InterPro" id="IPR008920">
    <property type="entry name" value="TF_FadR/GntR_C"/>
</dbReference>
<evidence type="ECO:0000313" key="4">
    <source>
        <dbReference type="EMBL" id="PPE69925.1"/>
    </source>
</evidence>
<dbReference type="SUPFAM" id="SSF46785">
    <property type="entry name" value="Winged helix' DNA-binding domain"/>
    <property type="match status" value="1"/>
</dbReference>
<dbReference type="CDD" id="cd07377">
    <property type="entry name" value="WHTH_GntR"/>
    <property type="match status" value="1"/>
</dbReference>
<evidence type="ECO:0000256" key="3">
    <source>
        <dbReference type="ARBA" id="ARBA00023163"/>
    </source>
</evidence>
<dbReference type="InterPro" id="IPR036388">
    <property type="entry name" value="WH-like_DNA-bd_sf"/>
</dbReference>
<dbReference type="InterPro" id="IPR011711">
    <property type="entry name" value="GntR_C"/>
</dbReference>
<dbReference type="AlphaFoldDB" id="A0A2S5T4K5"/>
<proteinExistence type="predicted"/>
<evidence type="ECO:0000256" key="2">
    <source>
        <dbReference type="ARBA" id="ARBA00023125"/>
    </source>
</evidence>
<dbReference type="Pfam" id="PF00392">
    <property type="entry name" value="GntR"/>
    <property type="match status" value="1"/>
</dbReference>
<dbReference type="SMART" id="SM00895">
    <property type="entry name" value="FCD"/>
    <property type="match status" value="1"/>
</dbReference>
<dbReference type="GO" id="GO:0003677">
    <property type="term" value="F:DNA binding"/>
    <property type="evidence" value="ECO:0007669"/>
    <property type="project" value="UniProtKB-KW"/>
</dbReference>
<keyword evidence="2" id="KW-0238">DNA-binding</keyword>
<accession>A0A2S5T4K5</accession>
<dbReference type="InterPro" id="IPR000524">
    <property type="entry name" value="Tscrpt_reg_HTH_GntR"/>
</dbReference>
<keyword evidence="3" id="KW-0804">Transcription</keyword>
<dbReference type="InterPro" id="IPR036390">
    <property type="entry name" value="WH_DNA-bd_sf"/>
</dbReference>
<keyword evidence="1" id="KW-0805">Transcription regulation</keyword>
<protein>
    <submittedName>
        <fullName evidence="4">GntR family transcriptional regulator</fullName>
    </submittedName>
</protein>
<gene>
    <name evidence="4" type="ORF">C1702_08625</name>
</gene>
<dbReference type="Gene3D" id="1.20.120.530">
    <property type="entry name" value="GntR ligand-binding domain-like"/>
    <property type="match status" value="1"/>
</dbReference>
<dbReference type="GO" id="GO:0003700">
    <property type="term" value="F:DNA-binding transcription factor activity"/>
    <property type="evidence" value="ECO:0007669"/>
    <property type="project" value="InterPro"/>
</dbReference>